<dbReference type="EMBL" id="JBHPKH010000070">
    <property type="protein sequence ID" value="MFC1573068.1"/>
    <property type="molecule type" value="Genomic_DNA"/>
</dbReference>
<evidence type="ECO:0000256" key="1">
    <source>
        <dbReference type="SAM" id="SignalP"/>
    </source>
</evidence>
<accession>A0ABV6YL66</accession>
<reference evidence="2 3" key="1">
    <citation type="submission" date="2024-09" db="EMBL/GenBank/DDBJ databases">
        <authorList>
            <person name="D'Angelo T."/>
        </authorList>
    </citation>
    <scope>NUCLEOTIDE SEQUENCE [LARGE SCALE GENOMIC DNA]</scope>
    <source>
        <strain evidence="2">SAG AM-320-E07</strain>
    </source>
</reference>
<evidence type="ECO:0000313" key="2">
    <source>
        <dbReference type="EMBL" id="MFC1573068.1"/>
    </source>
</evidence>
<dbReference type="SUPFAM" id="SSF51004">
    <property type="entry name" value="C-terminal (heme d1) domain of cytochrome cd1-nitrite reductase"/>
    <property type="match status" value="1"/>
</dbReference>
<protein>
    <submittedName>
        <fullName evidence="2">Uncharacterized protein</fullName>
    </submittedName>
</protein>
<dbReference type="Proteomes" id="UP001593833">
    <property type="component" value="Unassembled WGS sequence"/>
</dbReference>
<gene>
    <name evidence="2" type="ORF">ACFL6M_05660</name>
</gene>
<feature type="signal peptide" evidence="1">
    <location>
        <begin position="1"/>
        <end position="26"/>
    </location>
</feature>
<feature type="chain" id="PRO_5046084154" evidence="1">
    <location>
        <begin position="27"/>
        <end position="432"/>
    </location>
</feature>
<sequence>MTRHNTLSAQILVALVFLAWAATAEAEPTFEAAYLFLGNHPHHDGDTGWHCDTQGIAHDSEHWYITNSCKDDGCKGTLWKVPATQNLALPITCNSGEVSCLVFPTDFPDLEADGINKFGGLDYFEHEEHGAYLFVMSECNVCEDVCNYYSDLGPTITVIDADAFSYLGHFLVASWQDHGAWCAVHPVSGTVYSAADMVGQTALLRYEVDWDALVSEPPVLTLQPLDPFYLLDENGDPMELGVEGFGGGIQGGTFSPSGRLLFMMADGIHVFDVSTGRRVVRSTNGSGHFNYQYDPGFFVREEPEGLTYWDLDAPGTPDTPDIGGQLHAIMLDNDNGGATTEDDVYLKHYSVRIYVDGTYSGEEVGTPDQPFNSISEAYNLVWSRLDGEWFPGGGGAIIQVETPGTYAEPTTLFQKRLALTSDDGPVMIVPEP</sequence>
<organism evidence="2 3">
    <name type="scientific">Eiseniibacteriota bacterium</name>
    <dbReference type="NCBI Taxonomy" id="2212470"/>
    <lineage>
        <taxon>Bacteria</taxon>
        <taxon>Candidatus Eiseniibacteriota</taxon>
    </lineage>
</organism>
<keyword evidence="1" id="KW-0732">Signal</keyword>
<proteinExistence type="predicted"/>
<evidence type="ECO:0000313" key="3">
    <source>
        <dbReference type="Proteomes" id="UP001593833"/>
    </source>
</evidence>
<name>A0ABV6YL66_UNCEI</name>
<keyword evidence="3" id="KW-1185">Reference proteome</keyword>
<comment type="caution">
    <text evidence="2">The sequence shown here is derived from an EMBL/GenBank/DDBJ whole genome shotgun (WGS) entry which is preliminary data.</text>
</comment>
<dbReference type="InterPro" id="IPR011048">
    <property type="entry name" value="Haem_d1_sf"/>
</dbReference>